<feature type="transmembrane region" description="Helical" evidence="4">
    <location>
        <begin position="272"/>
        <end position="290"/>
    </location>
</feature>
<dbReference type="GO" id="GO:0022857">
    <property type="term" value="F:transmembrane transporter activity"/>
    <property type="evidence" value="ECO:0007669"/>
    <property type="project" value="InterPro"/>
</dbReference>
<keyword evidence="2 4" id="KW-1133">Transmembrane helix</keyword>
<feature type="transmembrane region" description="Helical" evidence="4">
    <location>
        <begin position="296"/>
        <end position="317"/>
    </location>
</feature>
<feature type="transmembrane region" description="Helical" evidence="4">
    <location>
        <begin position="238"/>
        <end position="260"/>
    </location>
</feature>
<dbReference type="Proteomes" id="UP000029922">
    <property type="component" value="Unassembled WGS sequence"/>
</dbReference>
<comment type="caution">
    <text evidence="5">The sequence shown here is derived from an EMBL/GenBank/DDBJ whole genome shotgun (WGS) entry which is preliminary data.</text>
</comment>
<sequence>MFMARKKIFWLNCLVIVVVAFNLRAPITSVGVIIEVIKEYYSLSSAMAGLLISLPLIAFGSVSFIAPYFAPIATLMWGILFIIFGEILRSINGEIGLFVGMSLLGAGIAIGNVLLPSFVKQKFPDKLPQMMGLYSLTLNLSSVVGIAISLPLLYFLPLRLALSFWVIFALLALLIYIPQIRNGRIFRAKQKLVSAPNVFKHKSAWIITCFMGFQGFIAYSIFSWFASMVIYSGYSQEVGGQVLLVSQLVAVPVGLFGPLLLARLRNIYKAPYIAILCLCYIVALFLLLIFDSLFVFYISSILIGIPMGGVFGIVLLFMSTKSQNVFIAARLSAMSQGLGYLIASSAPLILGCLNDYFGGFKEAIILLIFVSFIVCILGLLAYKSPIITMRS</sequence>
<evidence type="ECO:0000256" key="2">
    <source>
        <dbReference type="ARBA" id="ARBA00022989"/>
    </source>
</evidence>
<feature type="transmembrane region" description="Helical" evidence="4">
    <location>
        <begin position="363"/>
        <end position="382"/>
    </location>
</feature>
<evidence type="ECO:0000256" key="3">
    <source>
        <dbReference type="ARBA" id="ARBA00023136"/>
    </source>
</evidence>
<dbReference type="InterPro" id="IPR011701">
    <property type="entry name" value="MFS"/>
</dbReference>
<protein>
    <submittedName>
        <fullName evidence="5">MFS transporter</fullName>
    </submittedName>
</protein>
<dbReference type="PANTHER" id="PTHR23523">
    <property type="match status" value="1"/>
</dbReference>
<dbReference type="InterPro" id="IPR036259">
    <property type="entry name" value="MFS_trans_sf"/>
</dbReference>
<dbReference type="Gene3D" id="1.20.1250.20">
    <property type="entry name" value="MFS general substrate transporter like domains"/>
    <property type="match status" value="1"/>
</dbReference>
<dbReference type="Pfam" id="PF07690">
    <property type="entry name" value="MFS_1"/>
    <property type="match status" value="1"/>
</dbReference>
<gene>
    <name evidence="5" type="ORF">LS73_004585</name>
</gene>
<evidence type="ECO:0000313" key="6">
    <source>
        <dbReference type="Proteomes" id="UP000029922"/>
    </source>
</evidence>
<dbReference type="STRING" id="216.LS73_06785"/>
<reference evidence="5 6" key="1">
    <citation type="journal article" date="2014" name="Genome Announc.">
        <title>Draft genome sequences of eight enterohepatic helicobacter species isolated from both laboratory and wild rodents.</title>
        <authorList>
            <person name="Sheh A."/>
            <person name="Shen Z."/>
            <person name="Fox J.G."/>
        </authorList>
    </citation>
    <scope>NUCLEOTIDE SEQUENCE [LARGE SCALE GENOMIC DNA]</scope>
    <source>
        <strain evidence="5 6">ST1</strain>
    </source>
</reference>
<evidence type="ECO:0000256" key="1">
    <source>
        <dbReference type="ARBA" id="ARBA00022692"/>
    </source>
</evidence>
<feature type="transmembrane region" description="Helical" evidence="4">
    <location>
        <begin position="97"/>
        <end position="119"/>
    </location>
</feature>
<organism evidence="5 6">
    <name type="scientific">Helicobacter muridarum</name>
    <dbReference type="NCBI Taxonomy" id="216"/>
    <lineage>
        <taxon>Bacteria</taxon>
        <taxon>Pseudomonadati</taxon>
        <taxon>Campylobacterota</taxon>
        <taxon>Epsilonproteobacteria</taxon>
        <taxon>Campylobacterales</taxon>
        <taxon>Helicobacteraceae</taxon>
        <taxon>Helicobacter</taxon>
    </lineage>
</organism>
<dbReference type="OrthoDB" id="5317164at2"/>
<dbReference type="InterPro" id="IPR052524">
    <property type="entry name" value="MFS_Cyanate_Porter"/>
</dbReference>
<feature type="transmembrane region" description="Helical" evidence="4">
    <location>
        <begin position="40"/>
        <end position="59"/>
    </location>
</feature>
<evidence type="ECO:0000313" key="5">
    <source>
        <dbReference type="EMBL" id="TLE00464.1"/>
    </source>
</evidence>
<dbReference type="PANTHER" id="PTHR23523:SF2">
    <property type="entry name" value="2-NITROIMIDAZOLE TRANSPORTER"/>
    <property type="match status" value="1"/>
</dbReference>
<keyword evidence="1 4" id="KW-0812">Transmembrane</keyword>
<feature type="transmembrane region" description="Helical" evidence="4">
    <location>
        <begin position="338"/>
        <end position="357"/>
    </location>
</feature>
<feature type="transmembrane region" description="Helical" evidence="4">
    <location>
        <begin position="66"/>
        <end position="85"/>
    </location>
</feature>
<name>A0A4U8TJY1_9HELI</name>
<feature type="transmembrane region" description="Helical" evidence="4">
    <location>
        <begin position="204"/>
        <end position="226"/>
    </location>
</feature>
<dbReference type="EMBL" id="JRPD02000007">
    <property type="protein sequence ID" value="TLE00464.1"/>
    <property type="molecule type" value="Genomic_DNA"/>
</dbReference>
<keyword evidence="3 4" id="KW-0472">Membrane</keyword>
<feature type="transmembrane region" description="Helical" evidence="4">
    <location>
        <begin position="160"/>
        <end position="177"/>
    </location>
</feature>
<accession>A0A4U8TJY1</accession>
<evidence type="ECO:0000256" key="4">
    <source>
        <dbReference type="SAM" id="Phobius"/>
    </source>
</evidence>
<feature type="transmembrane region" description="Helical" evidence="4">
    <location>
        <begin position="131"/>
        <end position="154"/>
    </location>
</feature>
<dbReference type="AlphaFoldDB" id="A0A4U8TJY1"/>
<proteinExistence type="predicted"/>
<dbReference type="SUPFAM" id="SSF103473">
    <property type="entry name" value="MFS general substrate transporter"/>
    <property type="match status" value="1"/>
</dbReference>